<dbReference type="InterPro" id="IPR020568">
    <property type="entry name" value="Ribosomal_Su5_D2-typ_SF"/>
</dbReference>
<dbReference type="GO" id="GO:0006364">
    <property type="term" value="P:rRNA processing"/>
    <property type="evidence" value="ECO:0007669"/>
    <property type="project" value="UniProtKB-KW"/>
</dbReference>
<evidence type="ECO:0000256" key="2">
    <source>
        <dbReference type="ARBA" id="ARBA00006678"/>
    </source>
</evidence>
<keyword evidence="3" id="KW-0698">rRNA processing</keyword>
<dbReference type="PANTHER" id="PTHR11953">
    <property type="entry name" value="EXOSOME COMPLEX COMPONENT"/>
    <property type="match status" value="1"/>
</dbReference>
<reference evidence="7" key="1">
    <citation type="journal article" date="2019" name="Environ. Microbiol.">
        <title>Fungal ecological strategies reflected in gene transcription - a case study of two litter decomposers.</title>
        <authorList>
            <person name="Barbi F."/>
            <person name="Kohler A."/>
            <person name="Barry K."/>
            <person name="Baskaran P."/>
            <person name="Daum C."/>
            <person name="Fauchery L."/>
            <person name="Ihrmark K."/>
            <person name="Kuo A."/>
            <person name="LaButti K."/>
            <person name="Lipzen A."/>
            <person name="Morin E."/>
            <person name="Grigoriev I.V."/>
            <person name="Henrissat B."/>
            <person name="Lindahl B."/>
            <person name="Martin F."/>
        </authorList>
    </citation>
    <scope>NUCLEOTIDE SEQUENCE</scope>
    <source>
        <strain evidence="7">JB14</strain>
    </source>
</reference>
<dbReference type="GO" id="GO:0000177">
    <property type="term" value="C:cytoplasmic exosome (RNase complex)"/>
    <property type="evidence" value="ECO:0007669"/>
    <property type="project" value="TreeGrafter"/>
</dbReference>
<dbReference type="AlphaFoldDB" id="A0A6A4I1D2"/>
<comment type="subcellular location">
    <subcellularLocation>
        <location evidence="1">Nucleus</location>
    </subcellularLocation>
</comment>
<evidence type="ECO:0000313" key="8">
    <source>
        <dbReference type="Proteomes" id="UP000799118"/>
    </source>
</evidence>
<dbReference type="SUPFAM" id="SSF54211">
    <property type="entry name" value="Ribosomal protein S5 domain 2-like"/>
    <property type="match status" value="1"/>
</dbReference>
<dbReference type="InterPro" id="IPR001247">
    <property type="entry name" value="ExoRNase_PH_dom1"/>
</dbReference>
<sequence>FMQVVLSFDSLSRVDGSARFGFGLYPQFLTSVSGPIEARLASEQPSQTTIEVHVRPLSNVPGTESKKAAVILKEVIQRQVIMEANPRTLVQFVVQALVPVKTSKITDELMAGMINSCTLSLLNTVSVPMRGVICAVSVGRDETSSYVVQPAEAQLLNAGGCFAFLFSDSDDSYTSSCVWTNWRSLRPHSNASIGENDLVGARNTARVAAREVWERIKS</sequence>
<dbReference type="GO" id="GO:0016075">
    <property type="term" value="P:rRNA catabolic process"/>
    <property type="evidence" value="ECO:0007669"/>
    <property type="project" value="TreeGrafter"/>
</dbReference>
<keyword evidence="8" id="KW-1185">Reference proteome</keyword>
<evidence type="ECO:0000256" key="1">
    <source>
        <dbReference type="ARBA" id="ARBA00004123"/>
    </source>
</evidence>
<evidence type="ECO:0000256" key="5">
    <source>
        <dbReference type="ARBA" id="ARBA00023242"/>
    </source>
</evidence>
<protein>
    <recommendedName>
        <fullName evidence="6">Exoribonuclease phosphorolytic domain-containing protein</fullName>
    </recommendedName>
</protein>
<organism evidence="7 8">
    <name type="scientific">Gymnopus androsaceus JB14</name>
    <dbReference type="NCBI Taxonomy" id="1447944"/>
    <lineage>
        <taxon>Eukaryota</taxon>
        <taxon>Fungi</taxon>
        <taxon>Dikarya</taxon>
        <taxon>Basidiomycota</taxon>
        <taxon>Agaricomycotina</taxon>
        <taxon>Agaricomycetes</taxon>
        <taxon>Agaricomycetidae</taxon>
        <taxon>Agaricales</taxon>
        <taxon>Marasmiineae</taxon>
        <taxon>Omphalotaceae</taxon>
        <taxon>Gymnopus</taxon>
    </lineage>
</organism>
<accession>A0A6A4I1D2</accession>
<evidence type="ECO:0000256" key="3">
    <source>
        <dbReference type="ARBA" id="ARBA00022552"/>
    </source>
</evidence>
<proteinExistence type="inferred from homology"/>
<dbReference type="GO" id="GO:0005730">
    <property type="term" value="C:nucleolus"/>
    <property type="evidence" value="ECO:0007669"/>
    <property type="project" value="TreeGrafter"/>
</dbReference>
<dbReference type="GO" id="GO:0034475">
    <property type="term" value="P:U4 snRNA 3'-end processing"/>
    <property type="evidence" value="ECO:0007669"/>
    <property type="project" value="TreeGrafter"/>
</dbReference>
<keyword evidence="5" id="KW-0539">Nucleus</keyword>
<evidence type="ECO:0000313" key="7">
    <source>
        <dbReference type="EMBL" id="KAE9403803.1"/>
    </source>
</evidence>
<dbReference type="OrthoDB" id="27298at2759"/>
<dbReference type="GO" id="GO:0071028">
    <property type="term" value="P:nuclear mRNA surveillance"/>
    <property type="evidence" value="ECO:0007669"/>
    <property type="project" value="TreeGrafter"/>
</dbReference>
<feature type="non-terminal residue" evidence="7">
    <location>
        <position position="218"/>
    </location>
</feature>
<dbReference type="GO" id="GO:0071051">
    <property type="term" value="P:poly(A)-dependent snoRNA 3'-end processing"/>
    <property type="evidence" value="ECO:0007669"/>
    <property type="project" value="TreeGrafter"/>
</dbReference>
<dbReference type="InterPro" id="IPR027408">
    <property type="entry name" value="PNPase/RNase_PH_dom_sf"/>
</dbReference>
<dbReference type="PANTHER" id="PTHR11953:SF1">
    <property type="entry name" value="EXOSOME COMPLEX COMPONENT RRP46"/>
    <property type="match status" value="1"/>
</dbReference>
<dbReference type="GO" id="GO:0000176">
    <property type="term" value="C:nuclear exosome (RNase complex)"/>
    <property type="evidence" value="ECO:0007669"/>
    <property type="project" value="TreeGrafter"/>
</dbReference>
<dbReference type="Proteomes" id="UP000799118">
    <property type="component" value="Unassembled WGS sequence"/>
</dbReference>
<feature type="non-terminal residue" evidence="7">
    <location>
        <position position="1"/>
    </location>
</feature>
<keyword evidence="4" id="KW-0271">Exosome</keyword>
<dbReference type="Pfam" id="PF01138">
    <property type="entry name" value="RNase_PH"/>
    <property type="match status" value="1"/>
</dbReference>
<comment type="similarity">
    <text evidence="2">Belongs to the RNase PH family.</text>
</comment>
<name>A0A6A4I1D2_9AGAR</name>
<evidence type="ECO:0000256" key="4">
    <source>
        <dbReference type="ARBA" id="ARBA00022835"/>
    </source>
</evidence>
<gene>
    <name evidence="7" type="ORF">BT96DRAFT_781673</name>
</gene>
<dbReference type="EMBL" id="ML769422">
    <property type="protein sequence ID" value="KAE9403803.1"/>
    <property type="molecule type" value="Genomic_DNA"/>
</dbReference>
<dbReference type="GO" id="GO:0003723">
    <property type="term" value="F:RNA binding"/>
    <property type="evidence" value="ECO:0007669"/>
    <property type="project" value="TreeGrafter"/>
</dbReference>
<evidence type="ECO:0000259" key="6">
    <source>
        <dbReference type="Pfam" id="PF01138"/>
    </source>
</evidence>
<dbReference type="InterPro" id="IPR050080">
    <property type="entry name" value="RNase_PH"/>
</dbReference>
<feature type="domain" description="Exoribonuclease phosphorolytic" evidence="6">
    <location>
        <begin position="4"/>
        <end position="124"/>
    </location>
</feature>
<dbReference type="Gene3D" id="3.30.230.70">
    <property type="entry name" value="GHMP Kinase, N-terminal domain"/>
    <property type="match status" value="1"/>
</dbReference>